<dbReference type="InterPro" id="IPR014039">
    <property type="entry name" value="Transl_elong_EFTs/EF1B_dimer"/>
</dbReference>
<dbReference type="InterPro" id="IPR001816">
    <property type="entry name" value="Transl_elong_EFTs/EF1B"/>
</dbReference>
<dbReference type="Gene3D" id="1.10.8.10">
    <property type="entry name" value="DNA helicase RuvA subunit, C-terminal domain"/>
    <property type="match status" value="1"/>
</dbReference>
<comment type="subcellular location">
    <subcellularLocation>
        <location evidence="5">Cytoplasm</location>
    </subcellularLocation>
</comment>
<evidence type="ECO:0000256" key="5">
    <source>
        <dbReference type="HAMAP-Rule" id="MF_00050"/>
    </source>
</evidence>
<dbReference type="GO" id="GO:0003746">
    <property type="term" value="F:translation elongation factor activity"/>
    <property type="evidence" value="ECO:0007669"/>
    <property type="project" value="UniProtKB-UniRule"/>
</dbReference>
<dbReference type="InterPro" id="IPR036402">
    <property type="entry name" value="EF-Ts_dimer_sf"/>
</dbReference>
<gene>
    <name evidence="5 7" type="primary">tsf</name>
    <name evidence="7" type="ORF">COV06_02405</name>
</gene>
<reference evidence="7 8" key="1">
    <citation type="submission" date="2017-09" db="EMBL/GenBank/DDBJ databases">
        <title>Depth-based differentiation of microbial function through sediment-hosted aquifers and enrichment of novel symbionts in the deep terrestrial subsurface.</title>
        <authorList>
            <person name="Probst A.J."/>
            <person name="Ladd B."/>
            <person name="Jarett J.K."/>
            <person name="Geller-Mcgrath D.E."/>
            <person name="Sieber C.M."/>
            <person name="Emerson J.B."/>
            <person name="Anantharaman K."/>
            <person name="Thomas B.C."/>
            <person name="Malmstrom R."/>
            <person name="Stieglmeier M."/>
            <person name="Klingl A."/>
            <person name="Woyke T."/>
            <person name="Ryan C.M."/>
            <person name="Banfield J.F."/>
        </authorList>
    </citation>
    <scope>NUCLEOTIDE SEQUENCE [LARGE SCALE GENOMIC DNA]</scope>
    <source>
        <strain evidence="7">CG10_big_fil_rev_8_21_14_0_10_50_16</strain>
    </source>
</reference>
<accession>A0A2H0RMB8</accession>
<keyword evidence="3 5" id="KW-0251">Elongation factor</keyword>
<name>A0A2H0RMB8_9BACT</name>
<dbReference type="Proteomes" id="UP000230084">
    <property type="component" value="Unassembled WGS sequence"/>
</dbReference>
<dbReference type="Pfam" id="PF00889">
    <property type="entry name" value="EF_TS"/>
    <property type="match status" value="1"/>
</dbReference>
<dbReference type="HAMAP" id="MF_00050">
    <property type="entry name" value="EF_Ts"/>
    <property type="match status" value="1"/>
</dbReference>
<evidence type="ECO:0000256" key="3">
    <source>
        <dbReference type="ARBA" id="ARBA00022768"/>
    </source>
</evidence>
<dbReference type="GO" id="GO:0005737">
    <property type="term" value="C:cytoplasm"/>
    <property type="evidence" value="ECO:0007669"/>
    <property type="project" value="UniProtKB-SubCell"/>
</dbReference>
<dbReference type="PANTHER" id="PTHR11741:SF0">
    <property type="entry name" value="ELONGATION FACTOR TS, MITOCHONDRIAL"/>
    <property type="match status" value="1"/>
</dbReference>
<dbReference type="EMBL" id="PCYM01000004">
    <property type="protein sequence ID" value="PIR47643.1"/>
    <property type="molecule type" value="Genomic_DNA"/>
</dbReference>
<dbReference type="InterPro" id="IPR009060">
    <property type="entry name" value="UBA-like_sf"/>
</dbReference>
<dbReference type="PANTHER" id="PTHR11741">
    <property type="entry name" value="ELONGATION FACTOR TS"/>
    <property type="match status" value="1"/>
</dbReference>
<evidence type="ECO:0000313" key="7">
    <source>
        <dbReference type="EMBL" id="PIR47643.1"/>
    </source>
</evidence>
<dbReference type="FunFam" id="1.10.8.10:FF:000001">
    <property type="entry name" value="Elongation factor Ts"/>
    <property type="match status" value="1"/>
</dbReference>
<dbReference type="SUPFAM" id="SSF46934">
    <property type="entry name" value="UBA-like"/>
    <property type="match status" value="1"/>
</dbReference>
<evidence type="ECO:0000259" key="6">
    <source>
        <dbReference type="Pfam" id="PF00889"/>
    </source>
</evidence>
<comment type="similarity">
    <text evidence="1 5">Belongs to the EF-Ts family.</text>
</comment>
<comment type="function">
    <text evidence="5">Associates with the EF-Tu.GDP complex and induces the exchange of GDP to GTP. It remains bound to the aminoacyl-tRNA.EF-Tu.GTP complex up to the GTP hydrolysis stage on the ribosome.</text>
</comment>
<evidence type="ECO:0000256" key="4">
    <source>
        <dbReference type="ARBA" id="ARBA00022917"/>
    </source>
</evidence>
<evidence type="ECO:0000256" key="2">
    <source>
        <dbReference type="ARBA" id="ARBA00016956"/>
    </source>
</evidence>
<organism evidence="7 8">
    <name type="scientific">Candidatus Uhrbacteria bacterium CG10_big_fil_rev_8_21_14_0_10_50_16</name>
    <dbReference type="NCBI Taxonomy" id="1975039"/>
    <lineage>
        <taxon>Bacteria</taxon>
        <taxon>Candidatus Uhriibacteriota</taxon>
    </lineage>
</organism>
<dbReference type="Gene3D" id="3.30.479.20">
    <property type="entry name" value="Elongation factor Ts, dimerisation domain"/>
    <property type="match status" value="1"/>
</dbReference>
<feature type="region of interest" description="Involved in Mg(2+) ion dislocation from EF-Tu" evidence="5">
    <location>
        <begin position="81"/>
        <end position="84"/>
    </location>
</feature>
<dbReference type="SUPFAM" id="SSF54713">
    <property type="entry name" value="Elongation factor Ts (EF-Ts), dimerisation domain"/>
    <property type="match status" value="1"/>
</dbReference>
<keyword evidence="4 5" id="KW-0648">Protein biosynthesis</keyword>
<proteinExistence type="inferred from homology"/>
<evidence type="ECO:0000313" key="8">
    <source>
        <dbReference type="Proteomes" id="UP000230084"/>
    </source>
</evidence>
<dbReference type="AlphaFoldDB" id="A0A2H0RMB8"/>
<sequence length="212" mass="23128">MAIDAKTVAELRERTGAGMMVVKKALEEANGDTDKAIEILKEKGAAKAAKRAGRSTSEGLIYSYIHGNGKLGVMLELQCETDFVALNEQFAELARQLAMHIAASDPQYLDVESVPVEVMEKAKADFAKEADGKPAEVVAKIVEGKIAKWLGEQVLLNQEFVMDEEKTIQQVITDAIAKIGENIRVSRFARFNIEGGMNACEAAPFTPEPEEE</sequence>
<evidence type="ECO:0000256" key="1">
    <source>
        <dbReference type="ARBA" id="ARBA00005532"/>
    </source>
</evidence>
<feature type="domain" description="Translation elongation factor EFTs/EF1B dimerisation" evidence="6">
    <location>
        <begin position="33"/>
        <end position="174"/>
    </location>
</feature>
<dbReference type="Gene3D" id="1.10.286.20">
    <property type="match status" value="1"/>
</dbReference>
<comment type="caution">
    <text evidence="7">The sequence shown here is derived from an EMBL/GenBank/DDBJ whole genome shotgun (WGS) entry which is preliminary data.</text>
</comment>
<keyword evidence="5" id="KW-0963">Cytoplasm</keyword>
<dbReference type="NCBIfam" id="TIGR00116">
    <property type="entry name" value="tsf"/>
    <property type="match status" value="1"/>
</dbReference>
<protein>
    <recommendedName>
        <fullName evidence="2 5">Elongation factor Ts</fullName>
        <shortName evidence="5">EF-Ts</shortName>
    </recommendedName>
</protein>
<dbReference type="CDD" id="cd14275">
    <property type="entry name" value="UBA_EF-Ts"/>
    <property type="match status" value="1"/>
</dbReference>